<dbReference type="GO" id="GO:0005576">
    <property type="term" value="C:extracellular region"/>
    <property type="evidence" value="ECO:0007669"/>
    <property type="project" value="UniProtKB-SubCell"/>
</dbReference>
<dbReference type="InterPro" id="IPR040026">
    <property type="entry name" value="FliD"/>
</dbReference>
<evidence type="ECO:0000256" key="1">
    <source>
        <dbReference type="ARBA" id="ARBA00009764"/>
    </source>
</evidence>
<keyword evidence="3" id="KW-0175">Coiled coil</keyword>
<keyword evidence="8" id="KW-0969">Cilium</keyword>
<dbReference type="GO" id="GO:0007155">
    <property type="term" value="P:cell adhesion"/>
    <property type="evidence" value="ECO:0007669"/>
    <property type="project" value="InterPro"/>
</dbReference>
<dbReference type="KEGG" id="pmar:B0X71_14230"/>
<evidence type="ECO:0000259" key="7">
    <source>
        <dbReference type="Pfam" id="PF07195"/>
    </source>
</evidence>
<comment type="subunit">
    <text evidence="2 5">Homopentamer.</text>
</comment>
<evidence type="ECO:0000256" key="2">
    <source>
        <dbReference type="ARBA" id="ARBA00011255"/>
    </source>
</evidence>
<dbReference type="Pfam" id="PF07195">
    <property type="entry name" value="FliD_C"/>
    <property type="match status" value="1"/>
</dbReference>
<dbReference type="OrthoDB" id="9776025at2"/>
<dbReference type="EMBL" id="CP019640">
    <property type="protein sequence ID" value="AQQ54149.1"/>
    <property type="molecule type" value="Genomic_DNA"/>
</dbReference>
<keyword evidence="8" id="KW-0282">Flagellum</keyword>
<name>A0A1Q2L135_9BACL</name>
<comment type="function">
    <text evidence="5">Required for morphogenesis and for the elongation of the flagellar filament by facilitating polymerization of the flagellin monomers at the tip of growing filament. Forms a capping structure, which prevents flagellin subunits (transported through the central channel of the flagellum) from leaking out without polymerization at the distal end.</text>
</comment>
<protein>
    <recommendedName>
        <fullName evidence="5">Flagellar hook-associated protein 2</fullName>
        <shortName evidence="5">HAP2</shortName>
    </recommendedName>
    <alternativeName>
        <fullName evidence="5">Flagellar cap protein</fullName>
    </alternativeName>
</protein>
<keyword evidence="9" id="KW-1185">Reference proteome</keyword>
<feature type="domain" description="Flagellar hook-associated protein 2 C-terminal" evidence="7">
    <location>
        <begin position="225"/>
        <end position="480"/>
    </location>
</feature>
<accession>A0A1Q2L135</accession>
<proteinExistence type="inferred from homology"/>
<keyword evidence="4 5" id="KW-0975">Bacterial flagellum</keyword>
<dbReference type="GO" id="GO:0071973">
    <property type="term" value="P:bacterial-type flagellum-dependent cell motility"/>
    <property type="evidence" value="ECO:0007669"/>
    <property type="project" value="TreeGrafter"/>
</dbReference>
<keyword evidence="8" id="KW-0966">Cell projection</keyword>
<reference evidence="8 9" key="1">
    <citation type="submission" date="2017-02" db="EMBL/GenBank/DDBJ databases">
        <title>The complete genomic sequence of a novel cold adapted crude oil-degrading bacterium Planococcus qaidamina Y42.</title>
        <authorList>
            <person name="Yang R."/>
        </authorList>
    </citation>
    <scope>NUCLEOTIDE SEQUENCE [LARGE SCALE GENOMIC DNA]</scope>
    <source>
        <strain evidence="8 9">Y42</strain>
    </source>
</reference>
<dbReference type="GO" id="GO:0009421">
    <property type="term" value="C:bacterial-type flagellum filament cap"/>
    <property type="evidence" value="ECO:0007669"/>
    <property type="project" value="InterPro"/>
</dbReference>
<sequence length="493" mass="53994">MRVGGLASGMDTDSIVKEMMQVRKLPLDKLMQEKTWTEWQQESYRESNLALSGLRDLASNLRLQRTFNAYSATTLAGNVTVSPTANAMSGSYEVNVHSVAKAAKMHSAAGVQNSTGSAAKSTDKIGVAGTITISGTATAVDITETMSFADVAKKLQDATAGSVPALRVNFDDTTSSFFISTKEMGAAQNFSLDFSSQALADKIINKPGLTSFSTADTALTNTSTATNGKVTFEGIVIDNLTSNKTTINGLALTLEKIGADTITVKSDATKPFEAIKSFVEKYNETIEAIEKKLVEKRYRDFQPLSDEQKKDMSETEIELWQEKSKSGLLRNDPILKSALQDLRRAFMDPVSSLATGSINTLAEIGISTGDYREGGKLFINEDKLKKALTDKPDEVMQLFSTNAGGGGIGQRVYGELNDTVKRLSERAGNPSYTVDNSTISKRLRQMDEEITRWQDRLGKIEDRYWRQFTAMEKALSQMNSQSTWMQQNMFGGM</sequence>
<evidence type="ECO:0000256" key="5">
    <source>
        <dbReference type="RuleBase" id="RU362066"/>
    </source>
</evidence>
<gene>
    <name evidence="8" type="ORF">B0X71_14230</name>
</gene>
<dbReference type="AlphaFoldDB" id="A0A1Q2L135"/>
<keyword evidence="5" id="KW-0964">Secreted</keyword>
<evidence type="ECO:0000256" key="4">
    <source>
        <dbReference type="ARBA" id="ARBA00023143"/>
    </source>
</evidence>
<dbReference type="PANTHER" id="PTHR30288:SF0">
    <property type="entry name" value="FLAGELLAR HOOK-ASSOCIATED PROTEIN 2"/>
    <property type="match status" value="1"/>
</dbReference>
<evidence type="ECO:0000313" key="8">
    <source>
        <dbReference type="EMBL" id="AQQ54149.1"/>
    </source>
</evidence>
<evidence type="ECO:0000256" key="3">
    <source>
        <dbReference type="ARBA" id="ARBA00023054"/>
    </source>
</evidence>
<feature type="domain" description="Flagellar hook-associated protein 2 N-terminal" evidence="6">
    <location>
        <begin position="8"/>
        <end position="102"/>
    </location>
</feature>
<dbReference type="PANTHER" id="PTHR30288">
    <property type="entry name" value="FLAGELLAR CAP/ASSEMBLY PROTEIN FLID"/>
    <property type="match status" value="1"/>
</dbReference>
<dbReference type="GO" id="GO:0009424">
    <property type="term" value="C:bacterial-type flagellum hook"/>
    <property type="evidence" value="ECO:0007669"/>
    <property type="project" value="UniProtKB-UniRule"/>
</dbReference>
<comment type="subcellular location">
    <subcellularLocation>
        <location evidence="5">Secreted</location>
    </subcellularLocation>
    <subcellularLocation>
        <location evidence="5">Bacterial flagellum</location>
    </subcellularLocation>
</comment>
<dbReference type="InterPro" id="IPR003481">
    <property type="entry name" value="FliD_N"/>
</dbReference>
<organism evidence="8 9">
    <name type="scientific">Planococcus lenghuensis</name>
    <dbReference type="NCBI Taxonomy" id="2213202"/>
    <lineage>
        <taxon>Bacteria</taxon>
        <taxon>Bacillati</taxon>
        <taxon>Bacillota</taxon>
        <taxon>Bacilli</taxon>
        <taxon>Bacillales</taxon>
        <taxon>Caryophanaceae</taxon>
        <taxon>Planococcus</taxon>
    </lineage>
</organism>
<comment type="similarity">
    <text evidence="1 5">Belongs to the FliD family.</text>
</comment>
<evidence type="ECO:0000259" key="6">
    <source>
        <dbReference type="Pfam" id="PF02465"/>
    </source>
</evidence>
<dbReference type="Pfam" id="PF02465">
    <property type="entry name" value="FliD_N"/>
    <property type="match status" value="1"/>
</dbReference>
<dbReference type="Proteomes" id="UP000188184">
    <property type="component" value="Chromosome"/>
</dbReference>
<evidence type="ECO:0000313" key="9">
    <source>
        <dbReference type="Proteomes" id="UP000188184"/>
    </source>
</evidence>
<dbReference type="InterPro" id="IPR010809">
    <property type="entry name" value="FliD_C"/>
</dbReference>